<dbReference type="PANTHER" id="PTHR37860">
    <property type="entry name" value="AGAP008810-PA"/>
    <property type="match status" value="1"/>
</dbReference>
<evidence type="ECO:0000256" key="1">
    <source>
        <dbReference type="SAM" id="MobiDB-lite"/>
    </source>
</evidence>
<dbReference type="InterPro" id="IPR001846">
    <property type="entry name" value="VWF_type-D"/>
</dbReference>
<sequence length="1941" mass="208278">ALGVPGRVHGSGYIVVNSMALDTQVLVTVDASTLRGLLILKTTEVRVRWAGRLGHGEGAPGPRAHEARGEAFGHPPNSREDPGRGEHRDPQTQQEVDVLLKHNLPRPGPWALPAQVLLDLATERRGPSYRRTLRVGVGGKQVWGSAGGASGGWGAMGSAQPVAQVPRSSTPTGVRGADLHSAARARLPGLHTPAQHPRAADAAGGGQDGPAAVPSPSSSHQLTRDAFRRVLICLPPLAFKLHRTRSLEGAPFLPQQRCGFAGVPPGPGDSLHGWPGIPSLSLQVSVDVGARGFEHSGRVWAGPACLNYSVSGRRRRAHLQLSGPGEHGSSLQGDTRLGAELQAREIQTWANVALRDGDSGVRVDVAALVARPLNGTLELVVNASHTALALRRLGLPFTSQLVLRELWAGEEMSSSFQLTCDSQASLVLDVRGRNRALSKELQLSGWHRLPALLGRCPSRASASAKLWSSEGEAESAFALMVDEHHFHVGTRQVAAKARLSNVVKLEQTFPQLSALPRELVLQTLYERARGTRVLHQTVLWDGQEVALNGSLSGPFPKPTGTLGLWVELTHPLPGSLPRHCHLRLSSERSRRGHRGDLVVGWDGKDQVVVSSSLRLGRGELAARLALAHPFNLSWGRAEAGGLAESRGGRQSQQVQLAWNGGQPVTLLVTWADRSSAHSTAWDGCVAASPGQLRETWGLGALRACGALTQTLAVFSEQIDLSWDQRRVQQNLTYERHQPSGPDKICAEATLEHVLPASCPAQSFWGEVETDYARWLRHSLHLGLCGLPRALSVSGEHTLGSSGLLLRSHCQLGLAPDPDHGLHLSLTLRNHSRPRMPGFSGELELLGPRAQRLGLLGRVSTSALQSLVQLEGEGDDGDEKVRLSVSRAPNCLQASVAHEEGSQEESVVLRACAHRRAAEAEVLLRVGGQPGQPLGRLTLQAANQSLRLMAHGCAGTLLGRVEARVAAIGSQLQARLEEKIRGLDSYVRRFQRLVQPAGPLDGLAGPLLQLSQAALGAVQASGRAVAVLWGRSGQARQALTHHSLLYLERLQAGLEQLRKELERPLATLKDAYLEVTLRPLDEVWRERAEEALQRLQAWVSQVPGAWGLRPIKAALEATRGTLELAAPQMQSWAEATLSRALRRLCKPLLGLYSFSARNCSVVVTLPLPPAGDEPLDVARVTSYLVEERLLRPLRELYGTSVLAEYYRLQSRLLEGPPGYHAVVAGARHMVTFDGRVWGLGAHCGSLLLAKDFAHNTFSLTLSQAGSGLTSLSVRLNRTTLVLYPRLKTYRLYDSSLPGKRCPELDLPPAKMRRDVPRIELTSEDGISIACDVRAGLCSLTLGLWQHGVSAGLLGTNDNEGGNELTLPDGTLAGSPEELTRAWQVGGDCRAVEQTQQACPGQSPICRAFFQDLHSSLGNCFRVVSAGRGLDPCRGRSADGPQDTRRPLTPLAYARPLGYAQGSVTVGAGFQVDPAPFLSLCIQDTCGTQELQPACTLAAAYIHLCARGFVPLEPLPQCGKLPRPAGTLPLSGPVLSLSSARGQVLTCGAVSQSYVQRSEKEKKWPKEPPYPKPRPFEILLKPAPGYQRLETPSPSATVPAPHKVKTLGRDRTTSTRGREAQRGSHSLQIQEGRAVCQGSQNASGDNEVHDWSGQFSALLNTCALGDSLAAGPTSGRGTALQLLFLPKVVFTCSAISVASALHVTRDQRCTHNCGKGRAGPVAGAQPRRRSGGDSSNSKQITGMWGAGAVQSLMCPQFAMTRNLLVSKSAEWICDFQSGKESAAVPPCLPHCPSSAHQECSSGLGTGRDLAGETVLLLEADLTTSTRHNVRCVDREGVGGNEVTLKPSGQQTRSSAAGRAVRSSAVECRGCFPATSAASAALGSLQDQLGNMYAAVELIKTRGRLSRLSTQANLKTYRKWIFSGGKKEYQRVPKEKISNYTRRN</sequence>
<feature type="compositionally biased region" description="Basic and acidic residues" evidence="1">
    <location>
        <begin position="63"/>
        <end position="90"/>
    </location>
</feature>
<feature type="non-terminal residue" evidence="3">
    <location>
        <position position="1"/>
    </location>
</feature>
<feature type="domain" description="VWFD" evidence="2">
    <location>
        <begin position="1218"/>
        <end position="1388"/>
    </location>
</feature>
<keyword evidence="4" id="KW-1185">Reference proteome</keyword>
<accession>A0A7J7ESH5</accession>
<evidence type="ECO:0000313" key="4">
    <source>
        <dbReference type="Proteomes" id="UP000551758"/>
    </source>
</evidence>
<feature type="region of interest" description="Disordered" evidence="1">
    <location>
        <begin position="1589"/>
        <end position="1630"/>
    </location>
</feature>
<gene>
    <name evidence="3" type="ORF">HPG69_011837</name>
</gene>
<proteinExistence type="predicted"/>
<feature type="region of interest" description="Disordered" evidence="1">
    <location>
        <begin position="53"/>
        <end position="93"/>
    </location>
</feature>
<protein>
    <recommendedName>
        <fullName evidence="2">VWFD domain-containing protein</fullName>
    </recommendedName>
</protein>
<name>A0A7J7ESH5_DICBM</name>
<evidence type="ECO:0000313" key="3">
    <source>
        <dbReference type="EMBL" id="KAF5918396.1"/>
    </source>
</evidence>
<dbReference type="EMBL" id="JACDTQ010002452">
    <property type="protein sequence ID" value="KAF5918396.1"/>
    <property type="molecule type" value="Genomic_DNA"/>
</dbReference>
<reference evidence="3 4" key="1">
    <citation type="journal article" date="2020" name="Mol. Biol. Evol.">
        <title>Interspecific Gene Flow and the Evolution of Specialization in Black and White Rhinoceros.</title>
        <authorList>
            <person name="Moodley Y."/>
            <person name="Westbury M.V."/>
            <person name="Russo I.M."/>
            <person name="Gopalakrishnan S."/>
            <person name="Rakotoarivelo A."/>
            <person name="Olsen R.A."/>
            <person name="Prost S."/>
            <person name="Tunstall T."/>
            <person name="Ryder O.A."/>
            <person name="Dalen L."/>
            <person name="Bruford M.W."/>
        </authorList>
    </citation>
    <scope>NUCLEOTIDE SEQUENCE [LARGE SCALE GENOMIC DNA]</scope>
    <source>
        <strain evidence="3">SBR-YM</strain>
        <tissue evidence="3">Skin</tissue>
    </source>
</reference>
<evidence type="ECO:0000259" key="2">
    <source>
        <dbReference type="PROSITE" id="PS51233"/>
    </source>
</evidence>
<dbReference type="PANTHER" id="PTHR37860:SF2">
    <property type="entry name" value="VITELLOGENIN DOMAIN-CONTAINING PROTEIN"/>
    <property type="match status" value="1"/>
</dbReference>
<dbReference type="Proteomes" id="UP000551758">
    <property type="component" value="Unassembled WGS sequence"/>
</dbReference>
<dbReference type="PROSITE" id="PS51233">
    <property type="entry name" value="VWFD"/>
    <property type="match status" value="1"/>
</dbReference>
<comment type="caution">
    <text evidence="3">The sequence shown here is derived from an EMBL/GenBank/DDBJ whole genome shotgun (WGS) entry which is preliminary data.</text>
</comment>
<feature type="region of interest" description="Disordered" evidence="1">
    <location>
        <begin position="154"/>
        <end position="176"/>
    </location>
</feature>
<feature type="region of interest" description="Disordered" evidence="1">
    <location>
        <begin position="1713"/>
        <end position="1737"/>
    </location>
</feature>
<organism evidence="3 4">
    <name type="scientific">Diceros bicornis minor</name>
    <name type="common">South-central black rhinoceros</name>
    <dbReference type="NCBI Taxonomy" id="77932"/>
    <lineage>
        <taxon>Eukaryota</taxon>
        <taxon>Metazoa</taxon>
        <taxon>Chordata</taxon>
        <taxon>Craniata</taxon>
        <taxon>Vertebrata</taxon>
        <taxon>Euteleostomi</taxon>
        <taxon>Mammalia</taxon>
        <taxon>Eutheria</taxon>
        <taxon>Laurasiatheria</taxon>
        <taxon>Perissodactyla</taxon>
        <taxon>Rhinocerotidae</taxon>
        <taxon>Diceros</taxon>
    </lineage>
</organism>
<feature type="region of interest" description="Disordered" evidence="1">
    <location>
        <begin position="191"/>
        <end position="220"/>
    </location>
</feature>
<feature type="compositionally biased region" description="Basic and acidic residues" evidence="1">
    <location>
        <begin position="1605"/>
        <end position="1620"/>
    </location>
</feature>